<protein>
    <submittedName>
        <fullName evidence="3">Uncharacterized protein</fullName>
    </submittedName>
</protein>
<proteinExistence type="predicted"/>
<feature type="compositionally biased region" description="Basic and acidic residues" evidence="2">
    <location>
        <begin position="26"/>
        <end position="36"/>
    </location>
</feature>
<keyword evidence="1" id="KW-0175">Coiled coil</keyword>
<reference evidence="3 4" key="1">
    <citation type="journal article" date="2024" name="Nat. Commun.">
        <title>Phylogenomics reveals the evolutionary origins of lichenization in chlorophyte algae.</title>
        <authorList>
            <person name="Puginier C."/>
            <person name="Libourel C."/>
            <person name="Otte J."/>
            <person name="Skaloud P."/>
            <person name="Haon M."/>
            <person name="Grisel S."/>
            <person name="Petersen M."/>
            <person name="Berrin J.G."/>
            <person name="Delaux P.M."/>
            <person name="Dal Grande F."/>
            <person name="Keller J."/>
        </authorList>
    </citation>
    <scope>NUCLEOTIDE SEQUENCE [LARGE SCALE GENOMIC DNA]</scope>
    <source>
        <strain evidence="3 4">SAG 2523</strain>
    </source>
</reference>
<accession>A0AAW1SRI7</accession>
<feature type="coiled-coil region" evidence="1">
    <location>
        <begin position="229"/>
        <end position="289"/>
    </location>
</feature>
<keyword evidence="4" id="KW-1185">Reference proteome</keyword>
<gene>
    <name evidence="3" type="ORF">WJX84_003980</name>
</gene>
<sequence length="590" mass="64064">MEGQEPQRHLDSLGGSEKTLGVESHQSGRIEDHEQRLGTAESNMRELRMAINRISDRLRAACLSQDRQGMGGGETIEQAHGLLEELSNRVASLETRLAQASPTSRSSSSKQGFASTAEPTLGPDGSTILQPNLLFADAPGSTQQAAHMRDGSVAKTSLARVELSVEQQRILVEEQGLLLRQVETRVEVIMEALEERASEMLQGASLNSQAGNSQASLSQMLGSEMERIQQALEHRFSRVEADIETLIQQEWKISAAADAAAERQVQARMSEHEKLLRDREEKLMAMQKLSMEEESGRRAYENLVQQLQQGMTALGTRLAQLESAADRDVSDASQASTYGHWLSRMPLTASSMDSDEHADLLRGHEVAERMPWTDLPLPGRLPSPSRGTPSSAPGMASHPASSYRAGRPEIWDDPEGDVVEYRRSQLDMGHSRRSSPTQGSAVSAAHPQAYQGATSASGTGRPHPSDAFLEAQRWVGPREEASASSRPPSGRPMLPHQSPHATVVVAPGRGIHSSHGRPHSGHPQMPSLPQTAAMGPTTPQGMEVLPEEDITAEARDTGAQEQPRSSPGKSERLRKRLQKPGQSCKGCVIS</sequence>
<feature type="compositionally biased region" description="Polar residues" evidence="2">
    <location>
        <begin position="559"/>
        <end position="568"/>
    </location>
</feature>
<evidence type="ECO:0000256" key="1">
    <source>
        <dbReference type="SAM" id="Coils"/>
    </source>
</evidence>
<dbReference type="EMBL" id="JALJOV010001222">
    <property type="protein sequence ID" value="KAK9851862.1"/>
    <property type="molecule type" value="Genomic_DNA"/>
</dbReference>
<feature type="compositionally biased region" description="Low complexity" evidence="2">
    <location>
        <begin position="375"/>
        <end position="387"/>
    </location>
</feature>
<organism evidence="3 4">
    <name type="scientific">Apatococcus fuscideae</name>
    <dbReference type="NCBI Taxonomy" id="2026836"/>
    <lineage>
        <taxon>Eukaryota</taxon>
        <taxon>Viridiplantae</taxon>
        <taxon>Chlorophyta</taxon>
        <taxon>core chlorophytes</taxon>
        <taxon>Trebouxiophyceae</taxon>
        <taxon>Chlorellales</taxon>
        <taxon>Chlorellaceae</taxon>
        <taxon>Apatococcus</taxon>
    </lineage>
</organism>
<evidence type="ECO:0000313" key="4">
    <source>
        <dbReference type="Proteomes" id="UP001485043"/>
    </source>
</evidence>
<feature type="region of interest" description="Disordered" evidence="2">
    <location>
        <begin position="1"/>
        <end position="44"/>
    </location>
</feature>
<dbReference type="Proteomes" id="UP001485043">
    <property type="component" value="Unassembled WGS sequence"/>
</dbReference>
<name>A0AAW1SRI7_9CHLO</name>
<evidence type="ECO:0000313" key="3">
    <source>
        <dbReference type="EMBL" id="KAK9851862.1"/>
    </source>
</evidence>
<dbReference type="AlphaFoldDB" id="A0AAW1SRI7"/>
<feature type="compositionally biased region" description="Low complexity" evidence="2">
    <location>
        <begin position="482"/>
        <end position="492"/>
    </location>
</feature>
<feature type="compositionally biased region" description="Basic and acidic residues" evidence="2">
    <location>
        <begin position="1"/>
        <end position="11"/>
    </location>
</feature>
<feature type="region of interest" description="Disordered" evidence="2">
    <location>
        <begin position="371"/>
        <end position="446"/>
    </location>
</feature>
<comment type="caution">
    <text evidence="3">The sequence shown here is derived from an EMBL/GenBank/DDBJ whole genome shotgun (WGS) entry which is preliminary data.</text>
</comment>
<evidence type="ECO:0000256" key="2">
    <source>
        <dbReference type="SAM" id="MobiDB-lite"/>
    </source>
</evidence>
<feature type="region of interest" description="Disordered" evidence="2">
    <location>
        <begin position="96"/>
        <end position="131"/>
    </location>
</feature>
<feature type="region of interest" description="Disordered" evidence="2">
    <location>
        <begin position="476"/>
        <end position="590"/>
    </location>
</feature>